<proteinExistence type="predicted"/>
<keyword evidence="4 13" id="KW-0812">Transmembrane</keyword>
<keyword evidence="3" id="KW-1003">Cell membrane</keyword>
<dbReference type="Pfam" id="PF00209">
    <property type="entry name" value="SNF"/>
    <property type="match status" value="1"/>
</dbReference>
<evidence type="ECO:0000256" key="11">
    <source>
        <dbReference type="ARBA" id="ARBA00023157"/>
    </source>
</evidence>
<evidence type="ECO:0000256" key="9">
    <source>
        <dbReference type="ARBA" id="ARBA00023053"/>
    </source>
</evidence>
<dbReference type="OrthoDB" id="6581954at2759"/>
<name>A0A9W9ZEB8_9CNID</name>
<accession>A0A9W9ZEB8</accession>
<dbReference type="GO" id="GO:0046872">
    <property type="term" value="F:metal ion binding"/>
    <property type="evidence" value="ECO:0007669"/>
    <property type="project" value="UniProtKB-KW"/>
</dbReference>
<keyword evidence="8 13" id="KW-1133">Transmembrane helix</keyword>
<evidence type="ECO:0000256" key="2">
    <source>
        <dbReference type="ARBA" id="ARBA00022448"/>
    </source>
</evidence>
<dbReference type="SUPFAM" id="SSF161070">
    <property type="entry name" value="SNF-like"/>
    <property type="match status" value="1"/>
</dbReference>
<dbReference type="EMBL" id="MU826355">
    <property type="protein sequence ID" value="KAJ7380017.1"/>
    <property type="molecule type" value="Genomic_DNA"/>
</dbReference>
<dbReference type="AlphaFoldDB" id="A0A9W9ZEB8"/>
<dbReference type="GO" id="GO:0005886">
    <property type="term" value="C:plasma membrane"/>
    <property type="evidence" value="ECO:0007669"/>
    <property type="project" value="UniProtKB-SubCell"/>
</dbReference>
<keyword evidence="2" id="KW-0813">Transport</keyword>
<keyword evidence="15" id="KW-1185">Reference proteome</keyword>
<dbReference type="GO" id="GO:0015378">
    <property type="term" value="F:sodium:chloride symporter activity"/>
    <property type="evidence" value="ECO:0007669"/>
    <property type="project" value="UniProtKB-ARBA"/>
</dbReference>
<keyword evidence="11" id="KW-1015">Disulfide bond</keyword>
<evidence type="ECO:0000256" key="8">
    <source>
        <dbReference type="ARBA" id="ARBA00022989"/>
    </source>
</evidence>
<sequence length="138" mass="15623">MLPAGGYSQRLPNASVLGKAFTALPIDLFEKNLGGDFGRRFLRRAQKFALSIERTTGRRVSMWWVICWKAITPLMVTGIFMFSVVKYQSLAYEGKQYPKWAEGLGWIIACCSMLCIPITAVRVLYQAEGSFFEVRVNN</sequence>
<evidence type="ECO:0000256" key="6">
    <source>
        <dbReference type="ARBA" id="ARBA00022775"/>
    </source>
</evidence>
<evidence type="ECO:0000256" key="5">
    <source>
        <dbReference type="ARBA" id="ARBA00022723"/>
    </source>
</evidence>
<dbReference type="PROSITE" id="PS50267">
    <property type="entry name" value="NA_NEUROTRAN_SYMP_3"/>
    <property type="match status" value="1"/>
</dbReference>
<reference evidence="14" key="1">
    <citation type="submission" date="2023-01" db="EMBL/GenBank/DDBJ databases">
        <title>Genome assembly of the deep-sea coral Lophelia pertusa.</title>
        <authorList>
            <person name="Herrera S."/>
            <person name="Cordes E."/>
        </authorList>
    </citation>
    <scope>NUCLEOTIDE SEQUENCE</scope>
    <source>
        <strain evidence="14">USNM1676648</strain>
        <tissue evidence="14">Polyp</tissue>
    </source>
</reference>
<evidence type="ECO:0000256" key="12">
    <source>
        <dbReference type="ARBA" id="ARBA00023180"/>
    </source>
</evidence>
<evidence type="ECO:0000256" key="7">
    <source>
        <dbReference type="ARBA" id="ARBA00022847"/>
    </source>
</evidence>
<keyword evidence="7" id="KW-0769">Symport</keyword>
<dbReference type="GO" id="GO:0006836">
    <property type="term" value="P:neurotransmitter transport"/>
    <property type="evidence" value="ECO:0007669"/>
    <property type="project" value="UniProtKB-KW"/>
</dbReference>
<dbReference type="Proteomes" id="UP001163046">
    <property type="component" value="Unassembled WGS sequence"/>
</dbReference>
<evidence type="ECO:0000256" key="3">
    <source>
        <dbReference type="ARBA" id="ARBA00022475"/>
    </source>
</evidence>
<evidence type="ECO:0000256" key="10">
    <source>
        <dbReference type="ARBA" id="ARBA00023136"/>
    </source>
</evidence>
<keyword evidence="12" id="KW-0325">Glycoprotein</keyword>
<dbReference type="GO" id="GO:0008504">
    <property type="term" value="F:monoamine transmembrane transporter activity"/>
    <property type="evidence" value="ECO:0007669"/>
    <property type="project" value="UniProtKB-ARBA"/>
</dbReference>
<feature type="transmembrane region" description="Helical" evidence="13">
    <location>
        <begin position="104"/>
        <end position="125"/>
    </location>
</feature>
<evidence type="ECO:0000256" key="13">
    <source>
        <dbReference type="SAM" id="Phobius"/>
    </source>
</evidence>
<evidence type="ECO:0000256" key="4">
    <source>
        <dbReference type="ARBA" id="ARBA00022692"/>
    </source>
</evidence>
<keyword evidence="9" id="KW-0915">Sodium</keyword>
<keyword evidence="5" id="KW-0479">Metal-binding</keyword>
<dbReference type="PANTHER" id="PTHR11616:SF320">
    <property type="entry name" value="SODIUM-DEPENDENT NORADRENALINE TRANSPORTER"/>
    <property type="match status" value="1"/>
</dbReference>
<comment type="subcellular location">
    <subcellularLocation>
        <location evidence="1">Cell membrane</location>
        <topology evidence="1">Multi-pass membrane protein</topology>
    </subcellularLocation>
</comment>
<dbReference type="GO" id="GO:0006865">
    <property type="term" value="P:amino acid transport"/>
    <property type="evidence" value="ECO:0007669"/>
    <property type="project" value="TreeGrafter"/>
</dbReference>
<keyword evidence="6" id="KW-0532">Neurotransmitter transport</keyword>
<evidence type="ECO:0000313" key="15">
    <source>
        <dbReference type="Proteomes" id="UP001163046"/>
    </source>
</evidence>
<dbReference type="InterPro" id="IPR037272">
    <property type="entry name" value="SNS_sf"/>
</dbReference>
<keyword evidence="10 13" id="KW-0472">Membrane</keyword>
<comment type="caution">
    <text evidence="14">The sequence shown here is derived from an EMBL/GenBank/DDBJ whole genome shotgun (WGS) entry which is preliminary data.</text>
</comment>
<gene>
    <name evidence="14" type="ORF">OS493_012779</name>
</gene>
<dbReference type="InterPro" id="IPR000175">
    <property type="entry name" value="Na/ntran_symport"/>
</dbReference>
<protein>
    <submittedName>
        <fullName evidence="14">Uncharacterized protein</fullName>
    </submittedName>
</protein>
<evidence type="ECO:0000313" key="14">
    <source>
        <dbReference type="EMBL" id="KAJ7380017.1"/>
    </source>
</evidence>
<evidence type="ECO:0000256" key="1">
    <source>
        <dbReference type="ARBA" id="ARBA00004651"/>
    </source>
</evidence>
<feature type="transmembrane region" description="Helical" evidence="13">
    <location>
        <begin position="62"/>
        <end position="84"/>
    </location>
</feature>
<organism evidence="14 15">
    <name type="scientific">Desmophyllum pertusum</name>
    <dbReference type="NCBI Taxonomy" id="174260"/>
    <lineage>
        <taxon>Eukaryota</taxon>
        <taxon>Metazoa</taxon>
        <taxon>Cnidaria</taxon>
        <taxon>Anthozoa</taxon>
        <taxon>Hexacorallia</taxon>
        <taxon>Scleractinia</taxon>
        <taxon>Caryophylliina</taxon>
        <taxon>Caryophylliidae</taxon>
        <taxon>Desmophyllum</taxon>
    </lineage>
</organism>
<dbReference type="GO" id="GO:0090493">
    <property type="term" value="P:catecholamine uptake"/>
    <property type="evidence" value="ECO:0007669"/>
    <property type="project" value="UniProtKB-ARBA"/>
</dbReference>
<dbReference type="PANTHER" id="PTHR11616">
    <property type="entry name" value="SODIUM/CHLORIDE DEPENDENT TRANSPORTER"/>
    <property type="match status" value="1"/>
</dbReference>